<evidence type="ECO:0000313" key="2">
    <source>
        <dbReference type="Proteomes" id="UP000735302"/>
    </source>
</evidence>
<reference evidence="1 2" key="1">
    <citation type="journal article" date="2021" name="Elife">
        <title>Chloroplast acquisition without the gene transfer in kleptoplastic sea slugs, Plakobranchus ocellatus.</title>
        <authorList>
            <person name="Maeda T."/>
            <person name="Takahashi S."/>
            <person name="Yoshida T."/>
            <person name="Shimamura S."/>
            <person name="Takaki Y."/>
            <person name="Nagai Y."/>
            <person name="Toyoda A."/>
            <person name="Suzuki Y."/>
            <person name="Arimoto A."/>
            <person name="Ishii H."/>
            <person name="Satoh N."/>
            <person name="Nishiyama T."/>
            <person name="Hasebe M."/>
            <person name="Maruyama T."/>
            <person name="Minagawa J."/>
            <person name="Obokata J."/>
            <person name="Shigenobu S."/>
        </authorList>
    </citation>
    <scope>NUCLEOTIDE SEQUENCE [LARGE SCALE GENOMIC DNA]</scope>
</reference>
<proteinExistence type="predicted"/>
<name>A0AAV4DYX8_9GAST</name>
<protein>
    <submittedName>
        <fullName evidence="1">Uncharacterized protein</fullName>
    </submittedName>
</protein>
<evidence type="ECO:0000313" key="1">
    <source>
        <dbReference type="EMBL" id="GFO49419.1"/>
    </source>
</evidence>
<sequence length="120" mass="13365">MPLTADNCPWRPSSLFLSLPHSPRCATRPLHALQLSTQETRYGRGNHVESLTQELFSEAPDGSLQCNSFVIAAFCLSLICLEYFRGKDGMRSGGWLSPTSPSLRSFCFQRYEACSGLCKQ</sequence>
<gene>
    <name evidence="1" type="ORF">PoB_007592400</name>
</gene>
<dbReference type="Proteomes" id="UP000735302">
    <property type="component" value="Unassembled WGS sequence"/>
</dbReference>
<keyword evidence="2" id="KW-1185">Reference proteome</keyword>
<dbReference type="AlphaFoldDB" id="A0AAV4DYX8"/>
<accession>A0AAV4DYX8</accession>
<comment type="caution">
    <text evidence="1">The sequence shown here is derived from an EMBL/GenBank/DDBJ whole genome shotgun (WGS) entry which is preliminary data.</text>
</comment>
<organism evidence="1 2">
    <name type="scientific">Plakobranchus ocellatus</name>
    <dbReference type="NCBI Taxonomy" id="259542"/>
    <lineage>
        <taxon>Eukaryota</taxon>
        <taxon>Metazoa</taxon>
        <taxon>Spiralia</taxon>
        <taxon>Lophotrochozoa</taxon>
        <taxon>Mollusca</taxon>
        <taxon>Gastropoda</taxon>
        <taxon>Heterobranchia</taxon>
        <taxon>Euthyneura</taxon>
        <taxon>Panpulmonata</taxon>
        <taxon>Sacoglossa</taxon>
        <taxon>Placobranchoidea</taxon>
        <taxon>Plakobranchidae</taxon>
        <taxon>Plakobranchus</taxon>
    </lineage>
</organism>
<dbReference type="EMBL" id="BLXT01008489">
    <property type="protein sequence ID" value="GFO49419.1"/>
    <property type="molecule type" value="Genomic_DNA"/>
</dbReference>